<feature type="transmembrane region" description="Helical" evidence="1">
    <location>
        <begin position="97"/>
        <end position="121"/>
    </location>
</feature>
<feature type="transmembrane region" description="Helical" evidence="1">
    <location>
        <begin position="30"/>
        <end position="51"/>
    </location>
</feature>
<proteinExistence type="predicted"/>
<name>A0AA95H846_9GAMM</name>
<keyword evidence="1" id="KW-1133">Transmembrane helix</keyword>
<sequence length="157" mass="18136">MLWIVVCATAFSFSTRNISPINYCDSLAHFHWADVWLLCYVLIAMMTIFILQAYPRFFSILYFILVLVPLTLGAWSIKAQCNGNLANHSLLDGVQALILFVSFPPIAIILFCLLITFLFYFGKQHGKLLIMNNFALVCVFLLLQQHALRDWTRFLMY</sequence>
<keyword evidence="1" id="KW-0472">Membrane</keyword>
<reference evidence="2" key="2">
    <citation type="submission" date="2023-04" db="EMBL/GenBank/DDBJ databases">
        <authorList>
            <person name="Beletskiy A.V."/>
            <person name="Mardanov A.V."/>
            <person name="Ravin N.V."/>
        </authorList>
    </citation>
    <scope>NUCLEOTIDE SEQUENCE</scope>
    <source>
        <strain evidence="2">GKL-01</strain>
    </source>
</reference>
<accession>A0AA95H846</accession>
<dbReference type="EMBL" id="CP124755">
    <property type="protein sequence ID" value="WGZ89816.1"/>
    <property type="molecule type" value="Genomic_DNA"/>
</dbReference>
<dbReference type="Proteomes" id="UP001300672">
    <property type="component" value="Chromosome"/>
</dbReference>
<dbReference type="KEGG" id="tdu:QJT80_09910"/>
<organism evidence="2">
    <name type="scientific">Candidatus Thiocaldithrix dubininis</name>
    <dbReference type="NCBI Taxonomy" id="3080823"/>
    <lineage>
        <taxon>Bacteria</taxon>
        <taxon>Pseudomonadati</taxon>
        <taxon>Pseudomonadota</taxon>
        <taxon>Gammaproteobacteria</taxon>
        <taxon>Thiotrichales</taxon>
        <taxon>Thiotrichaceae</taxon>
        <taxon>Candidatus Thiocaldithrix</taxon>
    </lineage>
</organism>
<evidence type="ECO:0000256" key="1">
    <source>
        <dbReference type="SAM" id="Phobius"/>
    </source>
</evidence>
<dbReference type="AlphaFoldDB" id="A0AA95H846"/>
<feature type="transmembrane region" description="Helical" evidence="1">
    <location>
        <begin position="58"/>
        <end position="77"/>
    </location>
</feature>
<keyword evidence="1" id="KW-0812">Transmembrane</keyword>
<feature type="transmembrane region" description="Helical" evidence="1">
    <location>
        <begin position="128"/>
        <end position="147"/>
    </location>
</feature>
<protein>
    <submittedName>
        <fullName evidence="2">Uncharacterized protein</fullName>
    </submittedName>
</protein>
<evidence type="ECO:0000313" key="2">
    <source>
        <dbReference type="EMBL" id="WGZ89816.1"/>
    </source>
</evidence>
<reference evidence="2" key="1">
    <citation type="journal article" date="2023" name="Int. J. Mol. Sci.">
        <title>Metagenomics Revealed a New Genus 'Candidatus Thiocaldithrix dubininis' gen. nov., sp. nov. and a New Species 'Candidatus Thiothrix putei' sp. nov. in the Family Thiotrichaceae, Some Members of Which Have Traits of Both Na+- and H+-Motive Energetics.</title>
        <authorList>
            <person name="Ravin N.V."/>
            <person name="Muntyan M.S."/>
            <person name="Smolyakov D.D."/>
            <person name="Rudenko T.S."/>
            <person name="Beletsky A.V."/>
            <person name="Mardanov A.V."/>
            <person name="Grabovich M.Y."/>
        </authorList>
    </citation>
    <scope>NUCLEOTIDE SEQUENCE</scope>
    <source>
        <strain evidence="2">GKL-01</strain>
    </source>
</reference>
<gene>
    <name evidence="2" type="ORF">QJT80_09910</name>
</gene>